<name>A0A0H2PG25_BIFBI</name>
<dbReference type="Proteomes" id="UP000070092">
    <property type="component" value="Unassembled WGS sequence"/>
</dbReference>
<dbReference type="EMBL" id="LRPO01000045">
    <property type="protein sequence ID" value="KWZ80381.1"/>
    <property type="molecule type" value="Genomic_DNA"/>
</dbReference>
<accession>A0A0H2PG25</accession>
<dbReference type="RefSeq" id="WP_013363520.1">
    <property type="nucleotide sequence ID" value="NZ_AP018132.1"/>
</dbReference>
<evidence type="ECO:0000313" key="2">
    <source>
        <dbReference type="Proteomes" id="UP000070092"/>
    </source>
</evidence>
<gene>
    <name evidence="1" type="ORF">HMPREF3196_01710</name>
</gene>
<dbReference type="PATRIC" id="fig|1681.23.peg.1632"/>
<protein>
    <submittedName>
        <fullName evidence="1">Uncharacterized protein</fullName>
    </submittedName>
</protein>
<reference evidence="1 2" key="1">
    <citation type="submission" date="2016-01" db="EMBL/GenBank/DDBJ databases">
        <authorList>
            <person name="Oliw E.H."/>
        </authorList>
    </citation>
    <scope>NUCLEOTIDE SEQUENCE [LARGE SCALE GENOMIC DNA]</scope>
    <source>
        <strain evidence="1 2">MJR8628B</strain>
    </source>
</reference>
<comment type="caution">
    <text evidence="1">The sequence shown here is derived from an EMBL/GenBank/DDBJ whole genome shotgun (WGS) entry which is preliminary data.</text>
</comment>
<sequence>MEQPTYHYARENPPCPVPSLDGYVIVESSDVPVPYHITSCGAGSINAAQGHSLAVSSARIACMSADIMRGQLHAGKLRRAVTGPCLKKLETMAYLLDNHMQSNPELKAKLRYLPVVPRMMSGMFINPTTFEISTHLTIGVQNYWSNIVLRQMGCRWLCTMTDIG</sequence>
<evidence type="ECO:0000313" key="1">
    <source>
        <dbReference type="EMBL" id="KWZ80381.1"/>
    </source>
</evidence>
<organism evidence="1 2">
    <name type="scientific">Bifidobacterium bifidum</name>
    <dbReference type="NCBI Taxonomy" id="1681"/>
    <lineage>
        <taxon>Bacteria</taxon>
        <taxon>Bacillati</taxon>
        <taxon>Actinomycetota</taxon>
        <taxon>Actinomycetes</taxon>
        <taxon>Bifidobacteriales</taxon>
        <taxon>Bifidobacteriaceae</taxon>
        <taxon>Bifidobacterium</taxon>
    </lineage>
</organism>
<proteinExistence type="predicted"/>
<dbReference type="GeneID" id="93092645"/>
<dbReference type="AlphaFoldDB" id="A0A0H2PG25"/>